<keyword evidence="2" id="KW-1185">Reference proteome</keyword>
<proteinExistence type="predicted"/>
<dbReference type="Proteomes" id="UP000219338">
    <property type="component" value="Unassembled WGS sequence"/>
</dbReference>
<organism evidence="1 2">
    <name type="scientific">Armillaria ostoyae</name>
    <name type="common">Armillaria root rot fungus</name>
    <dbReference type="NCBI Taxonomy" id="47428"/>
    <lineage>
        <taxon>Eukaryota</taxon>
        <taxon>Fungi</taxon>
        <taxon>Dikarya</taxon>
        <taxon>Basidiomycota</taxon>
        <taxon>Agaricomycotina</taxon>
        <taxon>Agaricomycetes</taxon>
        <taxon>Agaricomycetidae</taxon>
        <taxon>Agaricales</taxon>
        <taxon>Marasmiineae</taxon>
        <taxon>Physalacriaceae</taxon>
        <taxon>Armillaria</taxon>
    </lineage>
</organism>
<dbReference type="AlphaFoldDB" id="A0A284RGY9"/>
<dbReference type="OMA" id="RAWRTIV"/>
<evidence type="ECO:0000313" key="2">
    <source>
        <dbReference type="Proteomes" id="UP000219338"/>
    </source>
</evidence>
<reference evidence="2" key="1">
    <citation type="journal article" date="2017" name="Nat. Ecol. Evol.">
        <title>Genome expansion and lineage-specific genetic innovations in the forest pathogenic fungi Armillaria.</title>
        <authorList>
            <person name="Sipos G."/>
            <person name="Prasanna A.N."/>
            <person name="Walter M.C."/>
            <person name="O'Connor E."/>
            <person name="Balint B."/>
            <person name="Krizsan K."/>
            <person name="Kiss B."/>
            <person name="Hess J."/>
            <person name="Varga T."/>
            <person name="Slot J."/>
            <person name="Riley R."/>
            <person name="Boka B."/>
            <person name="Rigling D."/>
            <person name="Barry K."/>
            <person name="Lee J."/>
            <person name="Mihaltcheva S."/>
            <person name="LaButti K."/>
            <person name="Lipzen A."/>
            <person name="Waldron R."/>
            <person name="Moloney N.M."/>
            <person name="Sperisen C."/>
            <person name="Kredics L."/>
            <person name="Vagvoelgyi C."/>
            <person name="Patrignani A."/>
            <person name="Fitzpatrick D."/>
            <person name="Nagy I."/>
            <person name="Doyle S."/>
            <person name="Anderson J.B."/>
            <person name="Grigoriev I.V."/>
            <person name="Gueldener U."/>
            <person name="Muensterkoetter M."/>
            <person name="Nagy L.G."/>
        </authorList>
    </citation>
    <scope>NUCLEOTIDE SEQUENCE [LARGE SCALE GENOMIC DNA]</scope>
    <source>
        <strain evidence="2">C18/9</strain>
    </source>
</reference>
<accession>A0A284RGY9</accession>
<dbReference type="EMBL" id="FUEG01000008">
    <property type="protein sequence ID" value="SJL08009.1"/>
    <property type="molecule type" value="Genomic_DNA"/>
</dbReference>
<name>A0A284RGY9_ARMOS</name>
<dbReference type="Gene3D" id="1.20.1280.50">
    <property type="match status" value="1"/>
</dbReference>
<protein>
    <submittedName>
        <fullName evidence="1">Uncharacterized protein</fullName>
    </submittedName>
</protein>
<evidence type="ECO:0000313" key="1">
    <source>
        <dbReference type="EMBL" id="SJL08009.1"/>
    </source>
</evidence>
<sequence length="582" mass="66266">MTIISITSHLRRLAVEDDIEDEIPSSVPLLELRPSGHLSQDPVSLIQSNIDALEEESIDIGQDICLLQSLLSRFRRRVDQNHAIISFQKSLLVPFPPPSAKEISFLADTAPPRVPYTSAPISVLPVEIIAKILQITIKAASRKSSYDAFNVKKSVPWTFCRVCRAWRTIVSSTPALWCRIDILGDEYSDHFSKKKRRLLRKYLQRSSQHPLDITMDLSVMDNFERPLKSLVQHMHRWGIVDLTITPHRFRTIASSVGAGNFPVLKRLCLYIQDARPVNMGQPVPTLRDGRLDVLTPPIELFRNAHQLEEVILQGAGLSEVLLPLRQLKAFNGDIDHPSDFSYLFRGAPDLCQATLRVRFESWDEHLEPALHGKLRWLLFQTDTECLKHLRLPALQHLQVERNHYTPWGGTHVLDTDEFLSNSQCELRTLFLEVPALPFAHLVSVLERCSSLTALSLCVDPTWAWLFYPRLDYTRSFSCLVPHLKHLSIRDDFYVQGIHPHHLTTFITHNDKLLDAVASRRNSGANPNEVALLKSLTLCTPYTFGKRQSESVRSLNGFEGLAVKHYGYAKPKRLPFPSNPQHI</sequence>
<gene>
    <name evidence="1" type="ORF">ARMOST_11368</name>
</gene>
<dbReference type="OrthoDB" id="3023928at2759"/>